<evidence type="ECO:0000313" key="5">
    <source>
        <dbReference type="EMBL" id="KAB2930860.1"/>
    </source>
</evidence>
<protein>
    <submittedName>
        <fullName evidence="5">Serine/threonine-protein phosphatase</fullName>
    </submittedName>
</protein>
<dbReference type="EMBL" id="WBUI01000017">
    <property type="protein sequence ID" value="KAB2930860.1"/>
    <property type="molecule type" value="Genomic_DNA"/>
</dbReference>
<dbReference type="PANTHER" id="PTHR43156">
    <property type="entry name" value="STAGE II SPORULATION PROTEIN E-RELATED"/>
    <property type="match status" value="1"/>
</dbReference>
<dbReference type="Gene3D" id="3.60.40.10">
    <property type="entry name" value="PPM-type phosphatase domain"/>
    <property type="match status" value="1"/>
</dbReference>
<keyword evidence="2" id="KW-0175">Coiled coil</keyword>
<feature type="transmembrane region" description="Helical" evidence="3">
    <location>
        <begin position="153"/>
        <end position="175"/>
    </location>
</feature>
<evidence type="ECO:0000256" key="3">
    <source>
        <dbReference type="SAM" id="Phobius"/>
    </source>
</evidence>
<keyword evidence="3" id="KW-0472">Membrane</keyword>
<dbReference type="InterPro" id="IPR001932">
    <property type="entry name" value="PPM-type_phosphatase-like_dom"/>
</dbReference>
<dbReference type="Proteomes" id="UP000460298">
    <property type="component" value="Unassembled WGS sequence"/>
</dbReference>
<feature type="domain" description="PPM-type phosphatase" evidence="4">
    <location>
        <begin position="464"/>
        <end position="658"/>
    </location>
</feature>
<evidence type="ECO:0000256" key="1">
    <source>
        <dbReference type="ARBA" id="ARBA00022801"/>
    </source>
</evidence>
<feature type="transmembrane region" description="Helical" evidence="3">
    <location>
        <begin position="256"/>
        <end position="274"/>
    </location>
</feature>
<dbReference type="GO" id="GO:0016791">
    <property type="term" value="F:phosphatase activity"/>
    <property type="evidence" value="ECO:0007669"/>
    <property type="project" value="TreeGrafter"/>
</dbReference>
<evidence type="ECO:0000313" key="6">
    <source>
        <dbReference type="Proteomes" id="UP000460298"/>
    </source>
</evidence>
<keyword evidence="3" id="KW-0812">Transmembrane</keyword>
<keyword evidence="1" id="KW-0378">Hydrolase</keyword>
<evidence type="ECO:0000259" key="4">
    <source>
        <dbReference type="Pfam" id="PF07228"/>
    </source>
</evidence>
<dbReference type="AlphaFoldDB" id="A0A833LXX5"/>
<feature type="transmembrane region" description="Helical" evidence="3">
    <location>
        <begin position="182"/>
        <end position="198"/>
    </location>
</feature>
<accession>A0A833LXX5</accession>
<dbReference type="InterPro" id="IPR036457">
    <property type="entry name" value="PPM-type-like_dom_sf"/>
</dbReference>
<reference evidence="5 6" key="1">
    <citation type="submission" date="2019-10" db="EMBL/GenBank/DDBJ databases">
        <title>Extracellular Electron Transfer in a Candidatus Methanoperedens spp. Enrichment Culture.</title>
        <authorList>
            <person name="Berger S."/>
            <person name="Rangel Shaw D."/>
            <person name="Berben T."/>
            <person name="In 'T Zandt M."/>
            <person name="Frank J."/>
            <person name="Reimann J."/>
            <person name="Jetten M.S.M."/>
            <person name="Welte C.U."/>
        </authorList>
    </citation>
    <scope>NUCLEOTIDE SEQUENCE [LARGE SCALE GENOMIC DNA]</scope>
    <source>
        <strain evidence="5">SB12</strain>
    </source>
</reference>
<dbReference type="InterPro" id="IPR052016">
    <property type="entry name" value="Bact_Sigma-Reg"/>
</dbReference>
<name>A0A833LXX5_9LEPT</name>
<feature type="transmembrane region" description="Helical" evidence="3">
    <location>
        <begin position="286"/>
        <end position="306"/>
    </location>
</feature>
<organism evidence="5 6">
    <name type="scientific">Leptonema illini</name>
    <dbReference type="NCBI Taxonomy" id="183"/>
    <lineage>
        <taxon>Bacteria</taxon>
        <taxon>Pseudomonadati</taxon>
        <taxon>Spirochaetota</taxon>
        <taxon>Spirochaetia</taxon>
        <taxon>Leptospirales</taxon>
        <taxon>Leptospiraceae</taxon>
        <taxon>Leptonema</taxon>
    </lineage>
</organism>
<keyword evidence="3" id="KW-1133">Transmembrane helix</keyword>
<feature type="coiled-coil region" evidence="2">
    <location>
        <begin position="359"/>
        <end position="386"/>
    </location>
</feature>
<gene>
    <name evidence="5" type="ORF">F9K24_15460</name>
</gene>
<dbReference type="Pfam" id="PF07228">
    <property type="entry name" value="SpoIIE"/>
    <property type="match status" value="1"/>
</dbReference>
<feature type="transmembrane region" description="Helical" evidence="3">
    <location>
        <begin position="218"/>
        <end position="236"/>
    </location>
</feature>
<feature type="transmembrane region" description="Helical" evidence="3">
    <location>
        <begin position="313"/>
        <end position="330"/>
    </location>
</feature>
<proteinExistence type="predicted"/>
<sequence length="734" mass="83814">MHTYRGMRWLIPVLFLTAPLQAQSLEGLWQFSSDGRAWQSVRVPSNLHGLVAPNERLILRRTLSVDTDVTGWRTGIVSDAARFIANGVALNDPSSPPTSYDRNHILRIEPDGRRLELRIEFQPYFSHEYGLLRGDPAVGNIEELRDSYTIEQLLVLLLPFVFMLLSFYYAAAFLLFRSERSAIPLALFLMILSVYLLQRSDLKYSLHVDLLQLKRIEYVSLMLLLPTLLLFFHFLFRRRCDLRLRFRRAIRRITSFTAIICSAALVAAAFWILFEDDIRLWDRFNSQIVQPVIWPLLFLVMAVRLIENWRIGRPLIIGILIALTGTLLDIANHQEWINTPPAAPVSLLAFVGGLALSQVEKSVQTRRELSQLNADLERRVDHRTREYKRSLAEIRTLKEQQDGDYYLTSLVLRPLSCRNTTGRNSRMTWSSFTKQKKSFAFRHNRSELGGDINIVETVRLRGREYVAFLNADAMGKSIQGAGGAVVIGTVLGASLSRTKRLPELSALYPEEWLRRCYEDLQNVFYSFNGSMMASAVLGLIDTTAGCLYHWNAEHPPLVLVRAGTADYIHPSGMLYRLGAPLPEQELRVHVCSLRPGDVLYAGTDGRDDLSIDGRIESDSGRFLQIITEHENSKAELSALVERLETFGALSDDLALLRFAFTGKQRSLPGVLRRQAATLLRERRWKESLPTLESYIELNPSDERSLRVGVRIARRLGHPLAERWIRRLRLRDSTS</sequence>
<comment type="caution">
    <text evidence="5">The sequence shown here is derived from an EMBL/GenBank/DDBJ whole genome shotgun (WGS) entry which is preliminary data.</text>
</comment>
<evidence type="ECO:0000256" key="2">
    <source>
        <dbReference type="SAM" id="Coils"/>
    </source>
</evidence>
<dbReference type="PANTHER" id="PTHR43156:SF2">
    <property type="entry name" value="STAGE II SPORULATION PROTEIN E"/>
    <property type="match status" value="1"/>
</dbReference>